<reference evidence="1 2" key="1">
    <citation type="journal article" date="2018" name="Science">
        <title>The opium poppy genome and morphinan production.</title>
        <authorList>
            <person name="Guo L."/>
            <person name="Winzer T."/>
            <person name="Yang X."/>
            <person name="Li Y."/>
            <person name="Ning Z."/>
            <person name="He Z."/>
            <person name="Teodor R."/>
            <person name="Lu Y."/>
            <person name="Bowser T.A."/>
            <person name="Graham I.A."/>
            <person name="Ye K."/>
        </authorList>
    </citation>
    <scope>NUCLEOTIDE SEQUENCE [LARGE SCALE GENOMIC DNA]</scope>
    <source>
        <strain evidence="2">cv. HN1</strain>
        <tissue evidence="1">Leaves</tissue>
    </source>
</reference>
<dbReference type="Gramene" id="RZC81173">
    <property type="protein sequence ID" value="RZC81173"/>
    <property type="gene ID" value="C5167_043757"/>
</dbReference>
<evidence type="ECO:0000313" key="1">
    <source>
        <dbReference type="EMBL" id="RZC81173.1"/>
    </source>
</evidence>
<proteinExistence type="predicted"/>
<organism evidence="1 2">
    <name type="scientific">Papaver somniferum</name>
    <name type="common">Opium poppy</name>
    <dbReference type="NCBI Taxonomy" id="3469"/>
    <lineage>
        <taxon>Eukaryota</taxon>
        <taxon>Viridiplantae</taxon>
        <taxon>Streptophyta</taxon>
        <taxon>Embryophyta</taxon>
        <taxon>Tracheophyta</taxon>
        <taxon>Spermatophyta</taxon>
        <taxon>Magnoliopsida</taxon>
        <taxon>Ranunculales</taxon>
        <taxon>Papaveraceae</taxon>
        <taxon>Papaveroideae</taxon>
        <taxon>Papaver</taxon>
    </lineage>
</organism>
<sequence>MLIVCGHLNVGREIKMEIKHKQVVFIPRRSPRFLDQNQQQGAVGANNEANKKLEMVTKQRETQLQERRIRYNARRNSLTEVEKEKNPEYKRITYLNRGSATASEGSSDQVAVMNNGKEHII</sequence>
<keyword evidence="2" id="KW-1185">Reference proteome</keyword>
<name>A0A4Y7L6L9_PAPSO</name>
<protein>
    <submittedName>
        <fullName evidence="1">Uncharacterized protein</fullName>
    </submittedName>
</protein>
<dbReference type="EMBL" id="CM010724">
    <property type="protein sequence ID" value="RZC81173.1"/>
    <property type="molecule type" value="Genomic_DNA"/>
</dbReference>
<accession>A0A4Y7L6L9</accession>
<dbReference type="AlphaFoldDB" id="A0A4Y7L6L9"/>
<dbReference type="Proteomes" id="UP000316621">
    <property type="component" value="Chromosome 10"/>
</dbReference>
<evidence type="ECO:0000313" key="2">
    <source>
        <dbReference type="Proteomes" id="UP000316621"/>
    </source>
</evidence>
<gene>
    <name evidence="1" type="ORF">C5167_043757</name>
</gene>